<dbReference type="STRING" id="1307839.L21SP5_03519"/>
<dbReference type="InterPro" id="IPR011990">
    <property type="entry name" value="TPR-like_helical_dom_sf"/>
</dbReference>
<protein>
    <submittedName>
        <fullName evidence="8">Type IV pilus biogenesis/stability protein PilW</fullName>
    </submittedName>
</protein>
<dbReference type="Proteomes" id="UP000064893">
    <property type="component" value="Chromosome"/>
</dbReference>
<evidence type="ECO:0000256" key="6">
    <source>
        <dbReference type="SAM" id="SignalP"/>
    </source>
</evidence>
<gene>
    <name evidence="8" type="ORF">L21SP5_03519</name>
</gene>
<dbReference type="SMART" id="SM00331">
    <property type="entry name" value="PP2C_SIG"/>
    <property type="match status" value="1"/>
</dbReference>
<dbReference type="SMART" id="SM00671">
    <property type="entry name" value="SEL1"/>
    <property type="match status" value="4"/>
</dbReference>
<feature type="repeat" description="TPR" evidence="3">
    <location>
        <begin position="76"/>
        <end position="109"/>
    </location>
</feature>
<dbReference type="Pfam" id="PF07228">
    <property type="entry name" value="SpoIIE"/>
    <property type="match status" value="1"/>
</dbReference>
<proteinExistence type="predicted"/>
<feature type="signal peptide" evidence="6">
    <location>
        <begin position="1"/>
        <end position="18"/>
    </location>
</feature>
<dbReference type="PROSITE" id="PS50005">
    <property type="entry name" value="TPR"/>
    <property type="match status" value="4"/>
</dbReference>
<dbReference type="Pfam" id="PF13181">
    <property type="entry name" value="TPR_8"/>
    <property type="match status" value="2"/>
</dbReference>
<keyword evidence="9" id="KW-1185">Reference proteome</keyword>
<feature type="coiled-coil region" evidence="4">
    <location>
        <begin position="471"/>
        <end position="601"/>
    </location>
</feature>
<name>A0A0S2I4F7_9BACT</name>
<keyword evidence="5" id="KW-0812">Transmembrane</keyword>
<evidence type="ECO:0000256" key="3">
    <source>
        <dbReference type="PROSITE-ProRule" id="PRU00339"/>
    </source>
</evidence>
<feature type="coiled-coil region" evidence="4">
    <location>
        <begin position="129"/>
        <end position="156"/>
    </location>
</feature>
<feature type="repeat" description="TPR" evidence="3">
    <location>
        <begin position="196"/>
        <end position="229"/>
    </location>
</feature>
<evidence type="ECO:0000256" key="4">
    <source>
        <dbReference type="SAM" id="Coils"/>
    </source>
</evidence>
<evidence type="ECO:0000313" key="9">
    <source>
        <dbReference type="Proteomes" id="UP000064893"/>
    </source>
</evidence>
<dbReference type="EMBL" id="CP013118">
    <property type="protein sequence ID" value="ALO17127.1"/>
    <property type="molecule type" value="Genomic_DNA"/>
</dbReference>
<dbReference type="InterPro" id="IPR036457">
    <property type="entry name" value="PPM-type-like_dom_sf"/>
</dbReference>
<evidence type="ECO:0000313" key="8">
    <source>
        <dbReference type="EMBL" id="ALO17127.1"/>
    </source>
</evidence>
<dbReference type="Gene3D" id="3.60.40.10">
    <property type="entry name" value="PPM-type phosphatase domain"/>
    <property type="match status" value="1"/>
</dbReference>
<dbReference type="Pfam" id="PF13424">
    <property type="entry name" value="TPR_12"/>
    <property type="match status" value="2"/>
</dbReference>
<accession>A0A0S2I4F7</accession>
<dbReference type="Gene3D" id="1.25.40.10">
    <property type="entry name" value="Tetratricopeptide repeat domain"/>
    <property type="match status" value="2"/>
</dbReference>
<keyword evidence="2 3" id="KW-0802">TPR repeat</keyword>
<evidence type="ECO:0000259" key="7">
    <source>
        <dbReference type="SMART" id="SM00331"/>
    </source>
</evidence>
<dbReference type="KEGG" id="blq:L21SP5_03519"/>
<dbReference type="SUPFAM" id="SSF81606">
    <property type="entry name" value="PP2C-like"/>
    <property type="match status" value="1"/>
</dbReference>
<dbReference type="PANTHER" id="PTHR45641:SF19">
    <property type="entry name" value="NEPHROCYSTIN-3"/>
    <property type="match status" value="1"/>
</dbReference>
<keyword evidence="5" id="KW-1133">Transmembrane helix</keyword>
<dbReference type="Pfam" id="PF13374">
    <property type="entry name" value="TPR_10"/>
    <property type="match status" value="1"/>
</dbReference>
<dbReference type="SMART" id="SM00028">
    <property type="entry name" value="TPR"/>
    <property type="match status" value="8"/>
</dbReference>
<evidence type="ECO:0000256" key="5">
    <source>
        <dbReference type="SAM" id="Phobius"/>
    </source>
</evidence>
<keyword evidence="5" id="KW-0472">Membrane</keyword>
<dbReference type="InterPro" id="IPR019734">
    <property type="entry name" value="TPR_rpt"/>
</dbReference>
<dbReference type="RefSeq" id="WP_057954447.1">
    <property type="nucleotide sequence ID" value="NZ_CP013118.1"/>
</dbReference>
<keyword evidence="6" id="KW-0732">Signal</keyword>
<feature type="repeat" description="TPR" evidence="3">
    <location>
        <begin position="276"/>
        <end position="309"/>
    </location>
</feature>
<feature type="domain" description="PPM-type phosphatase" evidence="7">
    <location>
        <begin position="610"/>
        <end position="842"/>
    </location>
</feature>
<keyword evidence="1" id="KW-0677">Repeat</keyword>
<dbReference type="InterPro" id="IPR001932">
    <property type="entry name" value="PPM-type_phosphatase-like_dom"/>
</dbReference>
<organism evidence="8 9">
    <name type="scientific">Salinivirga cyanobacteriivorans</name>
    <dbReference type="NCBI Taxonomy" id="1307839"/>
    <lineage>
        <taxon>Bacteria</taxon>
        <taxon>Pseudomonadati</taxon>
        <taxon>Bacteroidota</taxon>
        <taxon>Bacteroidia</taxon>
        <taxon>Bacteroidales</taxon>
        <taxon>Salinivirgaceae</taxon>
        <taxon>Salinivirga</taxon>
    </lineage>
</organism>
<dbReference type="AlphaFoldDB" id="A0A0S2I4F7"/>
<reference evidence="8 9" key="1">
    <citation type="submission" date="2015-11" db="EMBL/GenBank/DDBJ databases">
        <title>Description and complete genome sequence of a novel strain predominating in hypersaline microbial mats and representing a new family of the Bacteriodetes phylum.</title>
        <authorList>
            <person name="Spring S."/>
            <person name="Bunk B."/>
            <person name="Sproer C."/>
            <person name="Klenk H.-P."/>
        </authorList>
    </citation>
    <scope>NUCLEOTIDE SEQUENCE [LARGE SCALE GENOMIC DNA]</scope>
    <source>
        <strain evidence="8 9">L21-Spi-D4</strain>
    </source>
</reference>
<keyword evidence="4" id="KW-0175">Coiled coil</keyword>
<dbReference type="PANTHER" id="PTHR45641">
    <property type="entry name" value="TETRATRICOPEPTIDE REPEAT PROTEIN (AFU_ORTHOLOGUE AFUA_6G03870)"/>
    <property type="match status" value="1"/>
</dbReference>
<sequence precursor="true">MKQLLLLLILVISKGLSAQNIDSLNQIFLNSEGEEKHKNAYFLAKYWYDQKNDSALYFLDYIINKSPENGKDTIRANALRLKGNLYIFERDYRKAERHYKAALEIYREADHLKGIDATLNNLGIVMLRQHKHDEAIELLQESIENAQKKDDQLSVAKTYHNLGYIYELKLDNEKALEYYLKALQLKRNFSDSSSVSSTLNNIGNIYANYEEYQKAEEYYRQSLAISRYLKDSADIALRYYNLARNYRKMHELEKSMEYFLASFEIYELLKKPEEISKVYNALGNLYALWQKNKEAILHYEKAIKYLDEDEDANTLARIYNNLADINDLAGNIKQAETYYKKSQEHFHKTKLFKEYITVNINYAQFLIKQKEFEKARKLLAETIQLAKEKDNMYLMSNALISYSKLYNAKRQYRTALNILNEANKKAAQTNSFKLKQRIYLEYYKNFKKLRQYRNALSYYERYQEMGDSIFTKETLKNIAELEKQYQLKQKEKEILLLSSKNKLKELENTAQRIKIKNVTLVRNVAIGGGFLLLLLVVISFYAFLSKRRANKKLKVYNAEITEQKEEIQSQNDEIAAQLKQIEKQKNELEIQQNNIKDSINYAQYIQKSIFPSEDFFSQFFNDYFIFYRPKDIVSGDFYFGETSPDAIYLAVIDCTGHGVPGAFMSMLGYNALRSAVLEQKITNPSEILDHIDLHIKEATHSSPEIEGSGMDLILLKFDKKMHEVEVSGAKRPLIIFRDGELIEIAGTKRSVGRLGHKNQKKFTSKKWTLEPNDTLYLFTDGIVDQFGGPKTKKFKSVQFKNKLSEIQNMELSIQKNILIRTFDEWKGQNEQIDDILVLGIKI</sequence>
<dbReference type="OrthoDB" id="1099174at2"/>
<feature type="chain" id="PRO_5006599569" evidence="6">
    <location>
        <begin position="19"/>
        <end position="842"/>
    </location>
</feature>
<dbReference type="InterPro" id="IPR006597">
    <property type="entry name" value="Sel1-like"/>
</dbReference>
<dbReference type="SUPFAM" id="SSF48452">
    <property type="entry name" value="TPR-like"/>
    <property type="match status" value="3"/>
</dbReference>
<feature type="transmembrane region" description="Helical" evidence="5">
    <location>
        <begin position="524"/>
        <end position="544"/>
    </location>
</feature>
<evidence type="ECO:0000256" key="1">
    <source>
        <dbReference type="ARBA" id="ARBA00022737"/>
    </source>
</evidence>
<evidence type="ECO:0000256" key="2">
    <source>
        <dbReference type="ARBA" id="ARBA00022803"/>
    </source>
</evidence>
<feature type="repeat" description="TPR" evidence="3">
    <location>
        <begin position="156"/>
        <end position="189"/>
    </location>
</feature>